<dbReference type="PROSITE" id="PS51155">
    <property type="entry name" value="CHIT_BIND_RR_2"/>
    <property type="match status" value="1"/>
</dbReference>
<name>A0A1L8E379_9DIPT</name>
<dbReference type="Pfam" id="PF00379">
    <property type="entry name" value="Chitin_bind_4"/>
    <property type="match status" value="1"/>
</dbReference>
<dbReference type="EMBL" id="GFDF01000891">
    <property type="protein sequence ID" value="JAV13193.1"/>
    <property type="molecule type" value="Transcribed_RNA"/>
</dbReference>
<dbReference type="InterPro" id="IPR050468">
    <property type="entry name" value="Cuticle_Struct_Prot"/>
</dbReference>
<dbReference type="PROSITE" id="PS00233">
    <property type="entry name" value="CHIT_BIND_RR_1"/>
    <property type="match status" value="1"/>
</dbReference>
<dbReference type="InterPro" id="IPR000618">
    <property type="entry name" value="Insect_cuticle"/>
</dbReference>
<dbReference type="GO" id="GO:0008010">
    <property type="term" value="F:structural constituent of chitin-based larval cuticle"/>
    <property type="evidence" value="ECO:0007669"/>
    <property type="project" value="TreeGrafter"/>
</dbReference>
<keyword evidence="3" id="KW-0732">Signal</keyword>
<feature type="signal peptide" evidence="3">
    <location>
        <begin position="1"/>
        <end position="16"/>
    </location>
</feature>
<dbReference type="AlphaFoldDB" id="A0A1L8E379"/>
<evidence type="ECO:0000256" key="1">
    <source>
        <dbReference type="ARBA" id="ARBA00022460"/>
    </source>
</evidence>
<dbReference type="InterPro" id="IPR031311">
    <property type="entry name" value="CHIT_BIND_RR_consensus"/>
</dbReference>
<feature type="chain" id="PRO_5012996140" evidence="3">
    <location>
        <begin position="17"/>
        <end position="108"/>
    </location>
</feature>
<evidence type="ECO:0000313" key="4">
    <source>
        <dbReference type="EMBL" id="JAV13193.1"/>
    </source>
</evidence>
<dbReference type="PANTHER" id="PTHR10380:SF218">
    <property type="entry name" value="ADULT CUTICLE PROTEIN 65AA-RELATED"/>
    <property type="match status" value="1"/>
</dbReference>
<proteinExistence type="predicted"/>
<keyword evidence="1 2" id="KW-0193">Cuticle</keyword>
<organism evidence="4">
    <name type="scientific">Nyssomyia neivai</name>
    <dbReference type="NCBI Taxonomy" id="330878"/>
    <lineage>
        <taxon>Eukaryota</taxon>
        <taxon>Metazoa</taxon>
        <taxon>Ecdysozoa</taxon>
        <taxon>Arthropoda</taxon>
        <taxon>Hexapoda</taxon>
        <taxon>Insecta</taxon>
        <taxon>Pterygota</taxon>
        <taxon>Neoptera</taxon>
        <taxon>Endopterygota</taxon>
        <taxon>Diptera</taxon>
        <taxon>Nematocera</taxon>
        <taxon>Psychodoidea</taxon>
        <taxon>Psychodidae</taxon>
        <taxon>Nyssomyia</taxon>
    </lineage>
</organism>
<accession>A0A1L8E379</accession>
<dbReference type="PRINTS" id="PR00947">
    <property type="entry name" value="CUTICLE"/>
</dbReference>
<reference evidence="4" key="1">
    <citation type="submission" date="2016-12" db="EMBL/GenBank/DDBJ databases">
        <title>An insight into the sialome and mialome of the sand fly, Nyssomyia neivai.</title>
        <authorList>
            <person name="Sebastian V."/>
            <person name="Goulart T.M."/>
            <person name="Oliveira W."/>
            <person name="Calvo E."/>
            <person name="Oliveira L.F."/>
            <person name="Pinto M.C."/>
            <person name="Rosselino A.M."/>
            <person name="Ribeiro J.M."/>
        </authorList>
    </citation>
    <scope>NUCLEOTIDE SEQUENCE</scope>
</reference>
<sequence length="108" mass="11591">MKIIIALAVLVAVAVAAPPHGLDADRNAHILRYESDNIGVDGYKFAYETSNGIAQQEHAELRNVGTEHEAIVVRGSFSYLGPDGVTYTVNYIADENGFQPQGAHLPVA</sequence>
<dbReference type="PANTHER" id="PTHR10380">
    <property type="entry name" value="CUTICLE PROTEIN"/>
    <property type="match status" value="1"/>
</dbReference>
<evidence type="ECO:0000256" key="3">
    <source>
        <dbReference type="SAM" id="SignalP"/>
    </source>
</evidence>
<evidence type="ECO:0000256" key="2">
    <source>
        <dbReference type="PROSITE-ProRule" id="PRU00497"/>
    </source>
</evidence>
<protein>
    <submittedName>
        <fullName evidence="4">Putative flexible cuticle protein 12</fullName>
    </submittedName>
</protein>
<dbReference type="GO" id="GO:0062129">
    <property type="term" value="C:chitin-based extracellular matrix"/>
    <property type="evidence" value="ECO:0007669"/>
    <property type="project" value="TreeGrafter"/>
</dbReference>